<keyword evidence="2" id="KW-1003">Cell membrane</keyword>
<dbReference type="EMBL" id="UINC01186623">
    <property type="protein sequence ID" value="SVD98922.1"/>
    <property type="molecule type" value="Genomic_DNA"/>
</dbReference>
<keyword evidence="4 6" id="KW-1133">Transmembrane helix</keyword>
<dbReference type="AlphaFoldDB" id="A0A382ZTX0"/>
<feature type="transmembrane region" description="Helical" evidence="6">
    <location>
        <begin position="6"/>
        <end position="31"/>
    </location>
</feature>
<dbReference type="PANTHER" id="PTHR34584">
    <property type="entry name" value="NA(+)/H(+) ANTIPORTER SUBUNIT E1"/>
    <property type="match status" value="1"/>
</dbReference>
<dbReference type="GO" id="GO:0005886">
    <property type="term" value="C:plasma membrane"/>
    <property type="evidence" value="ECO:0007669"/>
    <property type="project" value="UniProtKB-SubCell"/>
</dbReference>
<organism evidence="7">
    <name type="scientific">marine metagenome</name>
    <dbReference type="NCBI Taxonomy" id="408172"/>
    <lineage>
        <taxon>unclassified sequences</taxon>
        <taxon>metagenomes</taxon>
        <taxon>ecological metagenomes</taxon>
    </lineage>
</organism>
<evidence type="ECO:0000256" key="1">
    <source>
        <dbReference type="ARBA" id="ARBA00004651"/>
    </source>
</evidence>
<evidence type="ECO:0000256" key="3">
    <source>
        <dbReference type="ARBA" id="ARBA00022692"/>
    </source>
</evidence>
<dbReference type="GO" id="GO:0008324">
    <property type="term" value="F:monoatomic cation transmembrane transporter activity"/>
    <property type="evidence" value="ECO:0007669"/>
    <property type="project" value="InterPro"/>
</dbReference>
<sequence length="150" mass="17135">MMLVTWALWSGHFGTLPVLFGFVSALLVLFLTKRMKLLDEEGWPIPIMSKLPKYWLWLFWEIIKSNLDVAWRILSPNLPIEPRVFQIDLPLQSDLGRVIYANSITLTPGTVTTSLGRRAIEVHALSGQSEKELRTGRMATQIRNLEKTST</sequence>
<comment type="subcellular location">
    <subcellularLocation>
        <location evidence="1">Cell membrane</location>
        <topology evidence="1">Multi-pass membrane protein</topology>
    </subcellularLocation>
</comment>
<evidence type="ECO:0000256" key="4">
    <source>
        <dbReference type="ARBA" id="ARBA00022989"/>
    </source>
</evidence>
<accession>A0A382ZTX0</accession>
<dbReference type="InterPro" id="IPR002758">
    <property type="entry name" value="Cation_antiport_E"/>
</dbReference>
<name>A0A382ZTX0_9ZZZZ</name>
<reference evidence="7" key="1">
    <citation type="submission" date="2018-05" db="EMBL/GenBank/DDBJ databases">
        <authorList>
            <person name="Lanie J.A."/>
            <person name="Ng W.-L."/>
            <person name="Kazmierczak K.M."/>
            <person name="Andrzejewski T.M."/>
            <person name="Davidsen T.M."/>
            <person name="Wayne K.J."/>
            <person name="Tettelin H."/>
            <person name="Glass J.I."/>
            <person name="Rusch D."/>
            <person name="Podicherti R."/>
            <person name="Tsui H.-C.T."/>
            <person name="Winkler M.E."/>
        </authorList>
    </citation>
    <scope>NUCLEOTIDE SEQUENCE</scope>
</reference>
<keyword evidence="3 6" id="KW-0812">Transmembrane</keyword>
<evidence type="ECO:0000256" key="5">
    <source>
        <dbReference type="ARBA" id="ARBA00023136"/>
    </source>
</evidence>
<evidence type="ECO:0008006" key="8">
    <source>
        <dbReference type="Google" id="ProtNLM"/>
    </source>
</evidence>
<evidence type="ECO:0000256" key="2">
    <source>
        <dbReference type="ARBA" id="ARBA00022475"/>
    </source>
</evidence>
<proteinExistence type="predicted"/>
<gene>
    <name evidence="7" type="ORF">METZ01_LOCUS451776</name>
</gene>
<dbReference type="Pfam" id="PF01899">
    <property type="entry name" value="MNHE"/>
    <property type="match status" value="1"/>
</dbReference>
<dbReference type="PANTHER" id="PTHR34584:SF1">
    <property type="entry name" value="NA(+)_H(+) ANTIPORTER SUBUNIT E1"/>
    <property type="match status" value="1"/>
</dbReference>
<evidence type="ECO:0000313" key="7">
    <source>
        <dbReference type="EMBL" id="SVD98922.1"/>
    </source>
</evidence>
<protein>
    <recommendedName>
        <fullName evidence="8">Cation transporter</fullName>
    </recommendedName>
</protein>
<evidence type="ECO:0000256" key="6">
    <source>
        <dbReference type="SAM" id="Phobius"/>
    </source>
</evidence>
<keyword evidence="5 6" id="KW-0472">Membrane</keyword>